<gene>
    <name evidence="1" type="ORF">A7D00_0064</name>
</gene>
<proteinExistence type="predicted"/>
<keyword evidence="2" id="KW-1185">Reference proteome</keyword>
<comment type="caution">
    <text evidence="1">The sequence shown here is derived from an EMBL/GenBank/DDBJ whole genome shotgun (WGS) entry which is preliminary data.</text>
</comment>
<organism evidence="1 2">
    <name type="scientific">Trichophyton violaceum</name>
    <dbReference type="NCBI Taxonomy" id="34388"/>
    <lineage>
        <taxon>Eukaryota</taxon>
        <taxon>Fungi</taxon>
        <taxon>Dikarya</taxon>
        <taxon>Ascomycota</taxon>
        <taxon>Pezizomycotina</taxon>
        <taxon>Eurotiomycetes</taxon>
        <taxon>Eurotiomycetidae</taxon>
        <taxon>Onygenales</taxon>
        <taxon>Arthrodermataceae</taxon>
        <taxon>Trichophyton</taxon>
    </lineage>
</organism>
<name>A0A178FPN9_TRIVO</name>
<reference evidence="1 2" key="1">
    <citation type="submission" date="2016-05" db="EMBL/GenBank/DDBJ databases">
        <title>Genome sequencing of Trichophyton violaceum CMCC(F)T3l isolated from hair.</title>
        <authorList>
            <person name="Zhan P."/>
            <person name="Tao Y."/>
            <person name="Liu W."/>
        </authorList>
    </citation>
    <scope>NUCLEOTIDE SEQUENCE [LARGE SCALE GENOMIC DNA]</scope>
    <source>
        <strain evidence="2">CMCC(F)T3l</strain>
    </source>
</reference>
<dbReference type="EMBL" id="LHPN01000001">
    <property type="protein sequence ID" value="OAL74472.1"/>
    <property type="molecule type" value="Genomic_DNA"/>
</dbReference>
<dbReference type="AlphaFoldDB" id="A0A178FPN9"/>
<protein>
    <submittedName>
        <fullName evidence="1">Uncharacterized protein</fullName>
    </submittedName>
</protein>
<evidence type="ECO:0000313" key="1">
    <source>
        <dbReference type="EMBL" id="OAL74472.1"/>
    </source>
</evidence>
<evidence type="ECO:0000313" key="2">
    <source>
        <dbReference type="Proteomes" id="UP000243519"/>
    </source>
</evidence>
<sequence>MPGSGEITPAFRASPDRIAAERASQPLPRRHNDCILKVRDLNCFDVHKAFITLIIVQKDIVWLDVYWLSALRCMQSSGMPKLAIMEKISIMHISKTLQSTSEDFAPYFRAKRFQA</sequence>
<dbReference type="Proteomes" id="UP000243519">
    <property type="component" value="Unassembled WGS sequence"/>
</dbReference>
<accession>A0A178FPN9</accession>